<dbReference type="GO" id="GO:0005615">
    <property type="term" value="C:extracellular space"/>
    <property type="evidence" value="ECO:0007669"/>
    <property type="project" value="TreeGrafter"/>
</dbReference>
<comment type="similarity">
    <text evidence="2 4">Belongs to the AB hydrolase superfamily. Lipase family.</text>
</comment>
<evidence type="ECO:0000256" key="4">
    <source>
        <dbReference type="RuleBase" id="RU004262"/>
    </source>
</evidence>
<keyword evidence="3" id="KW-0964">Secreted</keyword>
<dbReference type="Pfam" id="PF00151">
    <property type="entry name" value="Lipase"/>
    <property type="match status" value="1"/>
</dbReference>
<dbReference type="InterPro" id="IPR029058">
    <property type="entry name" value="AB_hydrolase_fold"/>
</dbReference>
<proteinExistence type="inferred from homology"/>
<dbReference type="InterPro" id="IPR000734">
    <property type="entry name" value="TAG_lipase"/>
</dbReference>
<gene>
    <name evidence="6" type="ORF">HOLleu_32926</name>
</gene>
<keyword evidence="7" id="KW-1185">Reference proteome</keyword>
<dbReference type="EMBL" id="JAIZAY010000017">
    <property type="protein sequence ID" value="KAJ8025383.1"/>
    <property type="molecule type" value="Genomic_DNA"/>
</dbReference>
<dbReference type="PRINTS" id="PR00821">
    <property type="entry name" value="TAGLIPASE"/>
</dbReference>
<dbReference type="OrthoDB" id="199913at2759"/>
<organism evidence="6 7">
    <name type="scientific">Holothuria leucospilota</name>
    <name type="common">Black long sea cucumber</name>
    <name type="synonym">Mertensiothuria leucospilota</name>
    <dbReference type="NCBI Taxonomy" id="206669"/>
    <lineage>
        <taxon>Eukaryota</taxon>
        <taxon>Metazoa</taxon>
        <taxon>Echinodermata</taxon>
        <taxon>Eleutherozoa</taxon>
        <taxon>Echinozoa</taxon>
        <taxon>Holothuroidea</taxon>
        <taxon>Aspidochirotacea</taxon>
        <taxon>Aspidochirotida</taxon>
        <taxon>Holothuriidae</taxon>
        <taxon>Holothuria</taxon>
    </lineage>
</organism>
<name>A0A9Q1BGY6_HOLLE</name>
<evidence type="ECO:0000313" key="7">
    <source>
        <dbReference type="Proteomes" id="UP001152320"/>
    </source>
</evidence>
<evidence type="ECO:0000256" key="3">
    <source>
        <dbReference type="ARBA" id="ARBA00022525"/>
    </source>
</evidence>
<evidence type="ECO:0000256" key="2">
    <source>
        <dbReference type="ARBA" id="ARBA00010701"/>
    </source>
</evidence>
<protein>
    <submittedName>
        <fullName evidence="6">Pancreatic lipase-related protein 2</fullName>
    </submittedName>
</protein>
<dbReference type="Proteomes" id="UP001152320">
    <property type="component" value="Chromosome 17"/>
</dbReference>
<dbReference type="InterPro" id="IPR013818">
    <property type="entry name" value="Lipase"/>
</dbReference>
<dbReference type="Gene3D" id="3.40.50.1820">
    <property type="entry name" value="alpha/beta hydrolase"/>
    <property type="match status" value="1"/>
</dbReference>
<evidence type="ECO:0000313" key="6">
    <source>
        <dbReference type="EMBL" id="KAJ8025383.1"/>
    </source>
</evidence>
<dbReference type="PANTHER" id="PTHR11610:SF178">
    <property type="entry name" value="LIPASE MEMBER H-A-LIKE PROTEIN"/>
    <property type="match status" value="1"/>
</dbReference>
<comment type="caution">
    <text evidence="6">The sequence shown here is derived from an EMBL/GenBank/DDBJ whole genome shotgun (WGS) entry which is preliminary data.</text>
</comment>
<dbReference type="PANTHER" id="PTHR11610">
    <property type="entry name" value="LIPASE"/>
    <property type="match status" value="1"/>
</dbReference>
<sequence length="214" mass="23963">MLNKLIVLTNVTPEAIHLIGHSLGAHTAGYVGENLQGIGRITGLDPAGPGFDENQSIFEKQCKLDPTDAEFVDVIHTDGFYGNKFPVSYINYSHRQKLGHQDFFPNGGVTQPGCTWTVVRNLCDHLRVLDLFVESITTDCPFIGYPCDSWEDFQQQKCVECGKDGCPRMGLFADQSKARGLFWLGTNSEAPFCLDDAGVPEEKNNWFGWKRWQK</sequence>
<evidence type="ECO:0000259" key="5">
    <source>
        <dbReference type="Pfam" id="PF00151"/>
    </source>
</evidence>
<accession>A0A9Q1BGY6</accession>
<dbReference type="GO" id="GO:0016042">
    <property type="term" value="P:lipid catabolic process"/>
    <property type="evidence" value="ECO:0007669"/>
    <property type="project" value="TreeGrafter"/>
</dbReference>
<dbReference type="AlphaFoldDB" id="A0A9Q1BGY6"/>
<comment type="subcellular location">
    <subcellularLocation>
        <location evidence="1">Secreted</location>
    </subcellularLocation>
</comment>
<dbReference type="GO" id="GO:0016298">
    <property type="term" value="F:lipase activity"/>
    <property type="evidence" value="ECO:0007669"/>
    <property type="project" value="InterPro"/>
</dbReference>
<reference evidence="6" key="1">
    <citation type="submission" date="2021-10" db="EMBL/GenBank/DDBJ databases">
        <title>Tropical sea cucumber genome reveals ecological adaptation and Cuvierian tubules defense mechanism.</title>
        <authorList>
            <person name="Chen T."/>
        </authorList>
    </citation>
    <scope>NUCLEOTIDE SEQUENCE</scope>
    <source>
        <strain evidence="6">Nanhai2018</strain>
        <tissue evidence="6">Muscle</tissue>
    </source>
</reference>
<dbReference type="SUPFAM" id="SSF53474">
    <property type="entry name" value="alpha/beta-Hydrolases"/>
    <property type="match status" value="1"/>
</dbReference>
<evidence type="ECO:0000256" key="1">
    <source>
        <dbReference type="ARBA" id="ARBA00004613"/>
    </source>
</evidence>
<feature type="domain" description="Lipase" evidence="5">
    <location>
        <begin position="2"/>
        <end position="192"/>
    </location>
</feature>